<accession>A0AAW8RLB8</accession>
<protein>
    <submittedName>
        <fullName evidence="1">Integrase</fullName>
    </submittedName>
</protein>
<sequence length="45" mass="5156">YYKKTRDIATLMFIFNHSSQSITKRYIGITEDEIGASLKGFKLGI</sequence>
<evidence type="ECO:0000313" key="1">
    <source>
        <dbReference type="EMBL" id="MDT2371477.1"/>
    </source>
</evidence>
<name>A0AAW8RLB8_ENTFC</name>
<reference evidence="1" key="1">
    <citation type="submission" date="2023-03" db="EMBL/GenBank/DDBJ databases">
        <authorList>
            <person name="Shen W."/>
            <person name="Cai J."/>
        </authorList>
    </citation>
    <scope>NUCLEOTIDE SEQUENCE</scope>
    <source>
        <strain evidence="1">B1010-2</strain>
    </source>
</reference>
<evidence type="ECO:0000313" key="2">
    <source>
        <dbReference type="Proteomes" id="UP001260956"/>
    </source>
</evidence>
<organism evidence="1 2">
    <name type="scientific">Enterococcus faecium</name>
    <name type="common">Streptococcus faecium</name>
    <dbReference type="NCBI Taxonomy" id="1352"/>
    <lineage>
        <taxon>Bacteria</taxon>
        <taxon>Bacillati</taxon>
        <taxon>Bacillota</taxon>
        <taxon>Bacilli</taxon>
        <taxon>Lactobacillales</taxon>
        <taxon>Enterococcaceae</taxon>
        <taxon>Enterococcus</taxon>
    </lineage>
</organism>
<comment type="caution">
    <text evidence="1">The sequence shown here is derived from an EMBL/GenBank/DDBJ whole genome shotgun (WGS) entry which is preliminary data.</text>
</comment>
<gene>
    <name evidence="1" type="ORF">P6Z85_15380</name>
</gene>
<feature type="non-terminal residue" evidence="1">
    <location>
        <position position="1"/>
    </location>
</feature>
<dbReference type="Proteomes" id="UP001260956">
    <property type="component" value="Unassembled WGS sequence"/>
</dbReference>
<dbReference type="EMBL" id="JARPTX010000165">
    <property type="protein sequence ID" value="MDT2371477.1"/>
    <property type="molecule type" value="Genomic_DNA"/>
</dbReference>
<dbReference type="AlphaFoldDB" id="A0AAW8RLB8"/>
<proteinExistence type="predicted"/>